<keyword evidence="5" id="KW-0472">Membrane</keyword>
<comment type="subcellular location">
    <subcellularLocation>
        <location evidence="1">Cell membrane</location>
    </subcellularLocation>
</comment>
<dbReference type="SUPFAM" id="SSF53448">
    <property type="entry name" value="Nucleotide-diphospho-sugar transferases"/>
    <property type="match status" value="1"/>
</dbReference>
<dbReference type="GO" id="GO:0005886">
    <property type="term" value="C:plasma membrane"/>
    <property type="evidence" value="ECO:0007669"/>
    <property type="project" value="UniProtKB-SubCell"/>
</dbReference>
<dbReference type="CDD" id="cd02522">
    <property type="entry name" value="GT_2_like_a"/>
    <property type="match status" value="1"/>
</dbReference>
<dbReference type="Gene3D" id="3.90.550.10">
    <property type="entry name" value="Spore Coat Polysaccharide Biosynthesis Protein SpsA, Chain A"/>
    <property type="match status" value="1"/>
</dbReference>
<evidence type="ECO:0000313" key="8">
    <source>
        <dbReference type="Proteomes" id="UP001465755"/>
    </source>
</evidence>
<sequence>MGSKRQRLTPAGRPVSVSVIIPALNEEGAIVRAIESAKAAKLDSEFVTLKEIIVVDGESSDDTVERARAAGAQVISCLKHRARQLNAGAAEASADYLVFLHADSVLPDEYGRLVHEACHGYQADTGQAAPWGCFETIQIDESGMRMNLLRWGVAARTKLLHLPYGDQCIFVATDVFRRHQGFQELDLMEDLDLVRRLNRHEGPPVIVPAPVQTSSRRWQKLGLLRTTLTNQVLILAWLCGIPESTLARWYRIGTGTQQQIKN</sequence>
<name>A0AAW1PW47_9CHLO</name>
<evidence type="ECO:0000256" key="5">
    <source>
        <dbReference type="ARBA" id="ARBA00023136"/>
    </source>
</evidence>
<keyword evidence="3" id="KW-0328">Glycosyltransferase</keyword>
<keyword evidence="2" id="KW-1003">Cell membrane</keyword>
<evidence type="ECO:0000313" key="7">
    <source>
        <dbReference type="EMBL" id="KAK9813789.1"/>
    </source>
</evidence>
<proteinExistence type="predicted"/>
<evidence type="ECO:0000259" key="6">
    <source>
        <dbReference type="Pfam" id="PF00535"/>
    </source>
</evidence>
<dbReference type="InterPro" id="IPR029044">
    <property type="entry name" value="Nucleotide-diphossugar_trans"/>
</dbReference>
<reference evidence="7 8" key="1">
    <citation type="journal article" date="2024" name="Nat. Commun.">
        <title>Phylogenomics reveals the evolutionary origins of lichenization in chlorophyte algae.</title>
        <authorList>
            <person name="Puginier C."/>
            <person name="Libourel C."/>
            <person name="Otte J."/>
            <person name="Skaloud P."/>
            <person name="Haon M."/>
            <person name="Grisel S."/>
            <person name="Petersen M."/>
            <person name="Berrin J.G."/>
            <person name="Delaux P.M."/>
            <person name="Dal Grande F."/>
            <person name="Keller J."/>
        </authorList>
    </citation>
    <scope>NUCLEOTIDE SEQUENCE [LARGE SCALE GENOMIC DNA]</scope>
    <source>
        <strain evidence="7 8">SAG 2036</strain>
    </source>
</reference>
<dbReference type="AlphaFoldDB" id="A0AAW1PW47"/>
<evidence type="ECO:0000256" key="4">
    <source>
        <dbReference type="ARBA" id="ARBA00022679"/>
    </source>
</evidence>
<dbReference type="GO" id="GO:0016757">
    <property type="term" value="F:glycosyltransferase activity"/>
    <property type="evidence" value="ECO:0007669"/>
    <property type="project" value="UniProtKB-KW"/>
</dbReference>
<keyword evidence="8" id="KW-1185">Reference proteome</keyword>
<feature type="domain" description="Glycosyltransferase 2-like" evidence="6">
    <location>
        <begin position="18"/>
        <end position="123"/>
    </location>
</feature>
<dbReference type="InterPro" id="IPR001173">
    <property type="entry name" value="Glyco_trans_2-like"/>
</dbReference>
<keyword evidence="4" id="KW-0808">Transferase</keyword>
<evidence type="ECO:0000256" key="1">
    <source>
        <dbReference type="ARBA" id="ARBA00004236"/>
    </source>
</evidence>
<organism evidence="7 8">
    <name type="scientific">Symbiochloris irregularis</name>
    <dbReference type="NCBI Taxonomy" id="706552"/>
    <lineage>
        <taxon>Eukaryota</taxon>
        <taxon>Viridiplantae</taxon>
        <taxon>Chlorophyta</taxon>
        <taxon>core chlorophytes</taxon>
        <taxon>Trebouxiophyceae</taxon>
        <taxon>Trebouxiales</taxon>
        <taxon>Trebouxiaceae</taxon>
        <taxon>Symbiochloris</taxon>
    </lineage>
</organism>
<gene>
    <name evidence="7" type="ORF">WJX73_009951</name>
</gene>
<dbReference type="EMBL" id="JALJOQ010000003">
    <property type="protein sequence ID" value="KAK9813789.1"/>
    <property type="molecule type" value="Genomic_DNA"/>
</dbReference>
<dbReference type="PANTHER" id="PTHR43646">
    <property type="entry name" value="GLYCOSYLTRANSFERASE"/>
    <property type="match status" value="1"/>
</dbReference>
<dbReference type="Pfam" id="PF00535">
    <property type="entry name" value="Glycos_transf_2"/>
    <property type="match status" value="1"/>
</dbReference>
<comment type="caution">
    <text evidence="7">The sequence shown here is derived from an EMBL/GenBank/DDBJ whole genome shotgun (WGS) entry which is preliminary data.</text>
</comment>
<evidence type="ECO:0000256" key="3">
    <source>
        <dbReference type="ARBA" id="ARBA00022676"/>
    </source>
</evidence>
<dbReference type="InterPro" id="IPR026461">
    <property type="entry name" value="Trfase_2_rSAM/seldom_assoc"/>
</dbReference>
<evidence type="ECO:0000256" key="2">
    <source>
        <dbReference type="ARBA" id="ARBA00022475"/>
    </source>
</evidence>
<dbReference type="PANTHER" id="PTHR43646:SF2">
    <property type="entry name" value="GLYCOSYLTRANSFERASE 2-LIKE DOMAIN-CONTAINING PROTEIN"/>
    <property type="match status" value="1"/>
</dbReference>
<dbReference type="NCBIfam" id="TIGR04283">
    <property type="entry name" value="glyco_like_mftF"/>
    <property type="match status" value="1"/>
</dbReference>
<protein>
    <recommendedName>
        <fullName evidence="6">Glycosyltransferase 2-like domain-containing protein</fullName>
    </recommendedName>
</protein>
<accession>A0AAW1PW47</accession>
<dbReference type="Proteomes" id="UP001465755">
    <property type="component" value="Unassembled WGS sequence"/>
</dbReference>